<dbReference type="GO" id="GO:0043024">
    <property type="term" value="F:ribosomal small subunit binding"/>
    <property type="evidence" value="ECO:0007669"/>
    <property type="project" value="TreeGrafter"/>
</dbReference>
<dbReference type="InterPro" id="IPR036567">
    <property type="entry name" value="RHF-like"/>
</dbReference>
<evidence type="ECO:0000256" key="3">
    <source>
        <dbReference type="HAMAP-Rule" id="MF_00839"/>
    </source>
</evidence>
<evidence type="ECO:0000256" key="2">
    <source>
        <dbReference type="ARBA" id="ARBA00022845"/>
    </source>
</evidence>
<sequence>MDIKIVGKNIDLTEGIKTSIQDKLGKLGKYFTNEVEIRATVRAKKARQTIEVTVIPISGSILRAEQSEENLYAAIDGVVDKLSRQLRKYKTRLIDKGHQSIRFENISDEPEVKDDNDIRIMRRKKFGFKPMSEEEAILQMELLGHNFFVFTNAETDELAIVYKRKEGDYGIIEPE</sequence>
<dbReference type="InterPro" id="IPR050574">
    <property type="entry name" value="HPF/YfiA_ribosome-assoc"/>
</dbReference>
<evidence type="ECO:0000259" key="4">
    <source>
        <dbReference type="Pfam" id="PF16321"/>
    </source>
</evidence>
<keyword evidence="6" id="KW-1185">Reference proteome</keyword>
<evidence type="ECO:0000313" key="6">
    <source>
        <dbReference type="Proteomes" id="UP000190140"/>
    </source>
</evidence>
<dbReference type="InterPro" id="IPR003489">
    <property type="entry name" value="RHF/RaiA"/>
</dbReference>
<reference evidence="5 6" key="1">
    <citation type="submission" date="2017-03" db="EMBL/GenBank/DDBJ databases">
        <title>Genome sequence of Clostridium thermoalcaliphilum DSM 7309.</title>
        <authorList>
            <person name="Poehlein A."/>
            <person name="Daniel R."/>
        </authorList>
    </citation>
    <scope>NUCLEOTIDE SEQUENCE [LARGE SCALE GENOMIC DNA]</scope>
    <source>
        <strain evidence="5 6">DSM 7309</strain>
    </source>
</reference>
<comment type="caution">
    <text evidence="5">The sequence shown here is derived from an EMBL/GenBank/DDBJ whole genome shotgun (WGS) entry which is preliminary data.</text>
</comment>
<dbReference type="Pfam" id="PF02482">
    <property type="entry name" value="Ribosomal_S30AE"/>
    <property type="match status" value="1"/>
</dbReference>
<organism evidence="5 6">
    <name type="scientific">Alkalithermobacter paradoxus</name>
    <dbReference type="NCBI Taxonomy" id="29349"/>
    <lineage>
        <taxon>Bacteria</taxon>
        <taxon>Bacillati</taxon>
        <taxon>Bacillota</taxon>
        <taxon>Clostridia</taxon>
        <taxon>Peptostreptococcales</taxon>
        <taxon>Tepidibacteraceae</taxon>
        <taxon>Alkalithermobacter</taxon>
    </lineage>
</organism>
<proteinExistence type="inferred from homology"/>
<dbReference type="GO" id="GO:0045900">
    <property type="term" value="P:negative regulation of translational elongation"/>
    <property type="evidence" value="ECO:0007669"/>
    <property type="project" value="TreeGrafter"/>
</dbReference>
<protein>
    <recommendedName>
        <fullName evidence="3">Ribosome hibernation promoting factor</fullName>
        <shortName evidence="3">HPF</shortName>
    </recommendedName>
</protein>
<dbReference type="InterPro" id="IPR034694">
    <property type="entry name" value="HPF_long/plastid"/>
</dbReference>
<dbReference type="RefSeq" id="WP_079412143.1">
    <property type="nucleotide sequence ID" value="NZ_MZGW01000003.1"/>
</dbReference>
<dbReference type="SUPFAM" id="SSF69754">
    <property type="entry name" value="Ribosome binding protein Y (YfiA homologue)"/>
    <property type="match status" value="1"/>
</dbReference>
<accession>A0A1V4I8U0</accession>
<dbReference type="HAMAP" id="MF_00839">
    <property type="entry name" value="HPF"/>
    <property type="match status" value="1"/>
</dbReference>
<gene>
    <name evidence="5" type="primary">yvyD</name>
    <name evidence="3" type="synonym">hpf</name>
    <name evidence="5" type="ORF">CLOTH_12230</name>
</gene>
<dbReference type="Proteomes" id="UP000190140">
    <property type="component" value="Unassembled WGS sequence"/>
</dbReference>
<comment type="similarity">
    <text evidence="3">Belongs to the HPF/YfiA ribosome-associated protein family. Long HPF subfamily.</text>
</comment>
<name>A0A1V4I8U0_9FIRM</name>
<dbReference type="OrthoDB" id="9794975at2"/>
<dbReference type="Pfam" id="PF16321">
    <property type="entry name" value="Ribosom_S30AE_C"/>
    <property type="match status" value="1"/>
</dbReference>
<evidence type="ECO:0000256" key="1">
    <source>
        <dbReference type="ARBA" id="ARBA00022490"/>
    </source>
</evidence>
<keyword evidence="2 3" id="KW-0810">Translation regulation</keyword>
<keyword evidence="1 3" id="KW-0963">Cytoplasm</keyword>
<comment type="subcellular location">
    <subcellularLocation>
        <location evidence="3">Cytoplasm</location>
    </subcellularLocation>
</comment>
<dbReference type="AlphaFoldDB" id="A0A1V4I8U0"/>
<feature type="domain" description="Sigma 54 modulation/S30EA ribosomal protein C-terminal" evidence="4">
    <location>
        <begin position="118"/>
        <end position="171"/>
    </location>
</feature>
<dbReference type="Gene3D" id="3.30.160.100">
    <property type="entry name" value="Ribosome hibernation promotion factor-like"/>
    <property type="match status" value="1"/>
</dbReference>
<dbReference type="Gene3D" id="3.30.505.50">
    <property type="entry name" value="Sigma 54 modulation/S30EA ribosomal protein, C-terminal domain"/>
    <property type="match status" value="1"/>
</dbReference>
<comment type="subunit">
    <text evidence="3">Interacts with 100S ribosomes.</text>
</comment>
<dbReference type="NCBIfam" id="TIGR00741">
    <property type="entry name" value="yfiA"/>
    <property type="match status" value="1"/>
</dbReference>
<evidence type="ECO:0000313" key="5">
    <source>
        <dbReference type="EMBL" id="OPJ56045.1"/>
    </source>
</evidence>
<dbReference type="FunFam" id="3.30.505.50:FF:000001">
    <property type="entry name" value="Ribosome hibernation promoting factor"/>
    <property type="match status" value="1"/>
</dbReference>
<dbReference type="GO" id="GO:0022627">
    <property type="term" value="C:cytosolic small ribosomal subunit"/>
    <property type="evidence" value="ECO:0007669"/>
    <property type="project" value="TreeGrafter"/>
</dbReference>
<comment type="function">
    <text evidence="3">Required for dimerization of active 70S ribosomes into 100S ribosomes in stationary phase; 100S ribosomes are translationally inactive and sometimes present during exponential growth.</text>
</comment>
<dbReference type="PANTHER" id="PTHR33231">
    <property type="entry name" value="30S RIBOSOMAL PROTEIN"/>
    <property type="match status" value="1"/>
</dbReference>
<dbReference type="PANTHER" id="PTHR33231:SF1">
    <property type="entry name" value="30S RIBOSOMAL PROTEIN"/>
    <property type="match status" value="1"/>
</dbReference>
<dbReference type="CDD" id="cd00552">
    <property type="entry name" value="RaiA"/>
    <property type="match status" value="1"/>
</dbReference>
<dbReference type="STRING" id="29349.CLOTH_12230"/>
<dbReference type="InterPro" id="IPR038416">
    <property type="entry name" value="Ribosom_S30AE_C_sf"/>
</dbReference>
<dbReference type="EMBL" id="MZGW01000003">
    <property type="protein sequence ID" value="OPJ56045.1"/>
    <property type="molecule type" value="Genomic_DNA"/>
</dbReference>
<dbReference type="InterPro" id="IPR032528">
    <property type="entry name" value="Ribosom_S30AE_C"/>
</dbReference>